<evidence type="ECO:0000313" key="3">
    <source>
        <dbReference type="Proteomes" id="UP000198796"/>
    </source>
</evidence>
<accession>A0A1I0YD11</accession>
<dbReference type="Pfam" id="PF00364">
    <property type="entry name" value="Biotin_lipoyl"/>
    <property type="match status" value="1"/>
</dbReference>
<organism evidence="2 3">
    <name type="scientific">Poseidonocella pacifica</name>
    <dbReference type="NCBI Taxonomy" id="871651"/>
    <lineage>
        <taxon>Bacteria</taxon>
        <taxon>Pseudomonadati</taxon>
        <taxon>Pseudomonadota</taxon>
        <taxon>Alphaproteobacteria</taxon>
        <taxon>Rhodobacterales</taxon>
        <taxon>Roseobacteraceae</taxon>
        <taxon>Poseidonocella</taxon>
    </lineage>
</organism>
<dbReference type="OrthoDB" id="7282653at2"/>
<dbReference type="Proteomes" id="UP000198796">
    <property type="component" value="Unassembled WGS sequence"/>
</dbReference>
<dbReference type="SUPFAM" id="SSF51230">
    <property type="entry name" value="Single hybrid motif"/>
    <property type="match status" value="1"/>
</dbReference>
<dbReference type="AlphaFoldDB" id="A0A1I0YD11"/>
<sequence>MFSEADMARLIEVMRQTATTHLTVEGAGEYLSLGLRPAGSASARAISSAPVKMIKSSALGVFIHCGGDDGLQKVEPGARISARQVLGYVSLDGARNPVRASEAGVLKSSTPEEGQIVGYGDVLFEMECDA</sequence>
<name>A0A1I0YD11_9RHOB</name>
<proteinExistence type="predicted"/>
<keyword evidence="3" id="KW-1185">Reference proteome</keyword>
<dbReference type="EMBL" id="FOJU01000005">
    <property type="protein sequence ID" value="SFB10676.1"/>
    <property type="molecule type" value="Genomic_DNA"/>
</dbReference>
<dbReference type="InterPro" id="IPR011053">
    <property type="entry name" value="Single_hybrid_motif"/>
</dbReference>
<protein>
    <submittedName>
        <fullName evidence="2">Biotin-requiring enzyme</fullName>
    </submittedName>
</protein>
<dbReference type="RefSeq" id="WP_092066147.1">
    <property type="nucleotide sequence ID" value="NZ_FOJU01000005.1"/>
</dbReference>
<reference evidence="2 3" key="1">
    <citation type="submission" date="2016-10" db="EMBL/GenBank/DDBJ databases">
        <authorList>
            <person name="de Groot N.N."/>
        </authorList>
    </citation>
    <scope>NUCLEOTIDE SEQUENCE [LARGE SCALE GENOMIC DNA]</scope>
    <source>
        <strain evidence="2 3">DSM 29316</strain>
    </source>
</reference>
<gene>
    <name evidence="2" type="ORF">SAMN05421688_2896</name>
</gene>
<evidence type="ECO:0000313" key="2">
    <source>
        <dbReference type="EMBL" id="SFB10676.1"/>
    </source>
</evidence>
<dbReference type="STRING" id="871651.SAMN05421688_2896"/>
<dbReference type="InterPro" id="IPR000089">
    <property type="entry name" value="Biotin_lipoyl"/>
</dbReference>
<dbReference type="Gene3D" id="2.40.50.100">
    <property type="match status" value="1"/>
</dbReference>
<feature type="domain" description="Lipoyl-binding" evidence="1">
    <location>
        <begin position="54"/>
        <end position="126"/>
    </location>
</feature>
<evidence type="ECO:0000259" key="1">
    <source>
        <dbReference type="Pfam" id="PF00364"/>
    </source>
</evidence>